<accession>A0A517QXJ2</accession>
<name>A0A517QXJ2_9PLAN</name>
<protein>
    <submittedName>
        <fullName evidence="1">Uncharacterized protein</fullName>
    </submittedName>
</protein>
<organism evidence="1 2">
    <name type="scientific">Stratiformator vulcanicus</name>
    <dbReference type="NCBI Taxonomy" id="2527980"/>
    <lineage>
        <taxon>Bacteria</taxon>
        <taxon>Pseudomonadati</taxon>
        <taxon>Planctomycetota</taxon>
        <taxon>Planctomycetia</taxon>
        <taxon>Planctomycetales</taxon>
        <taxon>Planctomycetaceae</taxon>
        <taxon>Stratiformator</taxon>
    </lineage>
</organism>
<sequence>MATGDDPSLNEYFRFVRSKIKSPTCLREFRTEMVDDRTSEYGEGEIVYSLSCSCGADKLSLLGHDIENNFGNKTIRVFVSPLHVRCESCNQTRLLFDNDLHGYDAELGHGSTTLRGEGDSTLYRCRTCQSAQFRMILTFYLSSETFDMAFEDELGNSRLNERPQDLFHVISVQGTCCDCGQNETMCGLECS</sequence>
<evidence type="ECO:0000313" key="1">
    <source>
        <dbReference type="EMBL" id="QDT36334.1"/>
    </source>
</evidence>
<dbReference type="KEGG" id="svp:Pan189_06900"/>
<proteinExistence type="predicted"/>
<keyword evidence="2" id="KW-1185">Reference proteome</keyword>
<gene>
    <name evidence="1" type="ORF">Pan189_06900</name>
</gene>
<dbReference type="AlphaFoldDB" id="A0A517QXJ2"/>
<dbReference type="EMBL" id="CP036268">
    <property type="protein sequence ID" value="QDT36334.1"/>
    <property type="molecule type" value="Genomic_DNA"/>
</dbReference>
<reference evidence="1 2" key="1">
    <citation type="submission" date="2019-02" db="EMBL/GenBank/DDBJ databases">
        <title>Deep-cultivation of Planctomycetes and their phenomic and genomic characterization uncovers novel biology.</title>
        <authorList>
            <person name="Wiegand S."/>
            <person name="Jogler M."/>
            <person name="Boedeker C."/>
            <person name="Pinto D."/>
            <person name="Vollmers J."/>
            <person name="Rivas-Marin E."/>
            <person name="Kohn T."/>
            <person name="Peeters S.H."/>
            <person name="Heuer A."/>
            <person name="Rast P."/>
            <person name="Oberbeckmann S."/>
            <person name="Bunk B."/>
            <person name="Jeske O."/>
            <person name="Meyerdierks A."/>
            <person name="Storesund J.E."/>
            <person name="Kallscheuer N."/>
            <person name="Luecker S."/>
            <person name="Lage O.M."/>
            <person name="Pohl T."/>
            <person name="Merkel B.J."/>
            <person name="Hornburger P."/>
            <person name="Mueller R.-W."/>
            <person name="Bruemmer F."/>
            <person name="Labrenz M."/>
            <person name="Spormann A.M."/>
            <person name="Op den Camp H."/>
            <person name="Overmann J."/>
            <person name="Amann R."/>
            <person name="Jetten M.S.M."/>
            <person name="Mascher T."/>
            <person name="Medema M.H."/>
            <person name="Devos D.P."/>
            <person name="Kaster A.-K."/>
            <person name="Ovreas L."/>
            <person name="Rohde M."/>
            <person name="Galperin M.Y."/>
            <person name="Jogler C."/>
        </authorList>
    </citation>
    <scope>NUCLEOTIDE SEQUENCE [LARGE SCALE GENOMIC DNA]</scope>
    <source>
        <strain evidence="1 2">Pan189</strain>
    </source>
</reference>
<evidence type="ECO:0000313" key="2">
    <source>
        <dbReference type="Proteomes" id="UP000317318"/>
    </source>
</evidence>
<dbReference type="Proteomes" id="UP000317318">
    <property type="component" value="Chromosome"/>
</dbReference>